<keyword evidence="10" id="KW-1185">Reference proteome</keyword>
<comment type="caution">
    <text evidence="9">The sequence shown here is derived from an EMBL/GenBank/DDBJ whole genome shotgun (WGS) entry which is preliminary data.</text>
</comment>
<evidence type="ECO:0000256" key="1">
    <source>
        <dbReference type="ARBA" id="ARBA00001946"/>
    </source>
</evidence>
<keyword evidence="7" id="KW-1133">Transmembrane helix</keyword>
<evidence type="ECO:0000256" key="5">
    <source>
        <dbReference type="ARBA" id="ARBA00049360"/>
    </source>
</evidence>
<dbReference type="InterPro" id="IPR050747">
    <property type="entry name" value="Mitochondrial_chaperone_BCS1"/>
</dbReference>
<keyword evidence="4" id="KW-0460">Magnesium</keyword>
<dbReference type="AlphaFoldDB" id="A0AAE1MNF6"/>
<dbReference type="GO" id="GO:0005524">
    <property type="term" value="F:ATP binding"/>
    <property type="evidence" value="ECO:0007669"/>
    <property type="project" value="InterPro"/>
</dbReference>
<evidence type="ECO:0000259" key="8">
    <source>
        <dbReference type="SMART" id="SM00382"/>
    </source>
</evidence>
<comment type="cofactor">
    <cofactor evidence="1">
        <name>Mg(2+)</name>
        <dbReference type="ChEBI" id="CHEBI:18420"/>
    </cofactor>
</comment>
<dbReference type="EMBL" id="JAWXYG010000007">
    <property type="protein sequence ID" value="KAK4267041.1"/>
    <property type="molecule type" value="Genomic_DNA"/>
</dbReference>
<feature type="domain" description="AAA+ ATPase" evidence="8">
    <location>
        <begin position="235"/>
        <end position="361"/>
    </location>
</feature>
<reference evidence="9" key="1">
    <citation type="submission" date="2023-10" db="EMBL/GenBank/DDBJ databases">
        <title>Chromosome-level genome of the transformable northern wattle, Acacia crassicarpa.</title>
        <authorList>
            <person name="Massaro I."/>
            <person name="Sinha N.R."/>
            <person name="Poethig S."/>
            <person name="Leichty A.R."/>
        </authorList>
    </citation>
    <scope>NUCLEOTIDE SEQUENCE</scope>
    <source>
        <strain evidence="9">Acra3RX</strain>
        <tissue evidence="9">Leaf</tissue>
    </source>
</reference>
<evidence type="ECO:0000313" key="9">
    <source>
        <dbReference type="EMBL" id="KAK4267041.1"/>
    </source>
</evidence>
<comment type="catalytic activity">
    <reaction evidence="5">
        <text>ATP + H2O = ADP + phosphate + H(+)</text>
        <dbReference type="Rhea" id="RHEA:13065"/>
        <dbReference type="ChEBI" id="CHEBI:15377"/>
        <dbReference type="ChEBI" id="CHEBI:15378"/>
        <dbReference type="ChEBI" id="CHEBI:30616"/>
        <dbReference type="ChEBI" id="CHEBI:43474"/>
        <dbReference type="ChEBI" id="CHEBI:456216"/>
    </reaction>
</comment>
<dbReference type="Pfam" id="PF14363">
    <property type="entry name" value="AAA_assoc"/>
    <property type="match status" value="1"/>
</dbReference>
<sequence>MVYKSVWFVLLLIVLIFLALFFLRVILFKTGFIYTLKKLWRIAQDYFHVYQFFKVPELDESFKENQLFKKVSLYLQSLPSLEDSDFTNLVTSSGKNQNDIVLRLDPKQTIGDEFLGARVFWFHEAEQTSDSKARTFVLKIRKADKRRILRPYLQHIHIVADEMEQQGKRDLKLYMNAGAQSIGGDGNVRWRSVPFTHPSTLDTIAMETDLKNKVKSDLESFLKSKQYYQRLGRVWKRSFLLYGPSGTGKSSFVAALANFLNYDVYDIDLSNVTGDSDLKLLLLETTPKSVVVIEDLDRFLMQKKSTGVSLSGVLNFMDGILNSCCAEERIMVFTMTSKDQIDPSILRPSRVDVHIHFPLCDFASFKVLANNYLGVKDHKLFPQVQEIFDNGASLSPAEIGELMIANRTSPTRAIKSVISALQTDGDGRGSRRSGLSNDAEELEERSARSPLNDGLSTVKDLRRLYGLFRVKSNAKSPSFDGGVSPRSER</sequence>
<dbReference type="GO" id="GO:0016887">
    <property type="term" value="F:ATP hydrolysis activity"/>
    <property type="evidence" value="ECO:0007669"/>
    <property type="project" value="InterPro"/>
</dbReference>
<dbReference type="InterPro" id="IPR027417">
    <property type="entry name" value="P-loop_NTPase"/>
</dbReference>
<evidence type="ECO:0000256" key="6">
    <source>
        <dbReference type="SAM" id="MobiDB-lite"/>
    </source>
</evidence>
<dbReference type="InterPro" id="IPR003959">
    <property type="entry name" value="ATPase_AAA_core"/>
</dbReference>
<dbReference type="InterPro" id="IPR003593">
    <property type="entry name" value="AAA+_ATPase"/>
</dbReference>
<evidence type="ECO:0000256" key="7">
    <source>
        <dbReference type="SAM" id="Phobius"/>
    </source>
</evidence>
<evidence type="ECO:0000256" key="3">
    <source>
        <dbReference type="ARBA" id="ARBA00022801"/>
    </source>
</evidence>
<dbReference type="InterPro" id="IPR025753">
    <property type="entry name" value="AAA_N_dom"/>
</dbReference>
<dbReference type="Pfam" id="PF00004">
    <property type="entry name" value="AAA"/>
    <property type="match status" value="1"/>
</dbReference>
<comment type="similarity">
    <text evidence="2">Belongs to the AAA ATPase family. BCS1 subfamily.</text>
</comment>
<dbReference type="PANTHER" id="PTHR23070">
    <property type="entry name" value="BCS1 AAA-TYPE ATPASE"/>
    <property type="match status" value="1"/>
</dbReference>
<evidence type="ECO:0000256" key="2">
    <source>
        <dbReference type="ARBA" id="ARBA00007448"/>
    </source>
</evidence>
<proteinExistence type="inferred from homology"/>
<evidence type="ECO:0000256" key="4">
    <source>
        <dbReference type="ARBA" id="ARBA00022842"/>
    </source>
</evidence>
<keyword evidence="7" id="KW-0472">Membrane</keyword>
<keyword evidence="3" id="KW-0378">Hydrolase</keyword>
<dbReference type="Pfam" id="PF25568">
    <property type="entry name" value="AAA_lid_At3g28540"/>
    <property type="match status" value="1"/>
</dbReference>
<evidence type="ECO:0000313" key="10">
    <source>
        <dbReference type="Proteomes" id="UP001293593"/>
    </source>
</evidence>
<organism evidence="9 10">
    <name type="scientific">Acacia crassicarpa</name>
    <name type="common">northern wattle</name>
    <dbReference type="NCBI Taxonomy" id="499986"/>
    <lineage>
        <taxon>Eukaryota</taxon>
        <taxon>Viridiplantae</taxon>
        <taxon>Streptophyta</taxon>
        <taxon>Embryophyta</taxon>
        <taxon>Tracheophyta</taxon>
        <taxon>Spermatophyta</taxon>
        <taxon>Magnoliopsida</taxon>
        <taxon>eudicotyledons</taxon>
        <taxon>Gunneridae</taxon>
        <taxon>Pentapetalae</taxon>
        <taxon>rosids</taxon>
        <taxon>fabids</taxon>
        <taxon>Fabales</taxon>
        <taxon>Fabaceae</taxon>
        <taxon>Caesalpinioideae</taxon>
        <taxon>mimosoid clade</taxon>
        <taxon>Acacieae</taxon>
        <taxon>Acacia</taxon>
    </lineage>
</organism>
<feature type="region of interest" description="Disordered" evidence="6">
    <location>
        <begin position="422"/>
        <end position="454"/>
    </location>
</feature>
<feature type="transmembrane region" description="Helical" evidence="7">
    <location>
        <begin position="6"/>
        <end position="27"/>
    </location>
</feature>
<dbReference type="Proteomes" id="UP001293593">
    <property type="component" value="Unassembled WGS sequence"/>
</dbReference>
<dbReference type="Gene3D" id="3.40.50.300">
    <property type="entry name" value="P-loop containing nucleotide triphosphate hydrolases"/>
    <property type="match status" value="1"/>
</dbReference>
<keyword evidence="7" id="KW-0812">Transmembrane</keyword>
<dbReference type="GO" id="GO:0006950">
    <property type="term" value="P:response to stress"/>
    <property type="evidence" value="ECO:0007669"/>
    <property type="project" value="UniProtKB-ARBA"/>
</dbReference>
<accession>A0AAE1MNF6</accession>
<dbReference type="SUPFAM" id="SSF52540">
    <property type="entry name" value="P-loop containing nucleoside triphosphate hydrolases"/>
    <property type="match status" value="1"/>
</dbReference>
<dbReference type="Gene3D" id="6.10.280.40">
    <property type="match status" value="1"/>
</dbReference>
<dbReference type="InterPro" id="IPR058017">
    <property type="entry name" value="At3g28540-like_C"/>
</dbReference>
<protein>
    <recommendedName>
        <fullName evidence="8">AAA+ ATPase domain-containing protein</fullName>
    </recommendedName>
</protein>
<name>A0AAE1MNF6_9FABA</name>
<gene>
    <name evidence="9" type="ORF">QN277_023882</name>
</gene>
<dbReference type="SMART" id="SM00382">
    <property type="entry name" value="AAA"/>
    <property type="match status" value="1"/>
</dbReference>